<protein>
    <submittedName>
        <fullName evidence="1">Flavodoxin</fullName>
    </submittedName>
</protein>
<gene>
    <name evidence="1" type="ORF">NP165_19865</name>
</gene>
<dbReference type="EMBL" id="CP102097">
    <property type="protein sequence ID" value="UUM32526.1"/>
    <property type="molecule type" value="Genomic_DNA"/>
</dbReference>
<evidence type="ECO:0000313" key="2">
    <source>
        <dbReference type="Proteomes" id="UP001058602"/>
    </source>
</evidence>
<name>A0ABY5LNQ8_9VIBR</name>
<keyword evidence="2" id="KW-1185">Reference proteome</keyword>
<dbReference type="RefSeq" id="WP_257086192.1">
    <property type="nucleotide sequence ID" value="NZ_CP102097.1"/>
</dbReference>
<reference evidence="1" key="1">
    <citation type="submission" date="2022-07" db="EMBL/GenBank/DDBJ databases">
        <title>Complete genome of Vibrio japonicus strain JCM 31412T and phylogenomic assessment of the Nereis clade of the genus Vibrio.</title>
        <authorList>
            <person name="Shlafstein M.D."/>
            <person name="Emsley S.A."/>
            <person name="Ushijima B."/>
            <person name="Videau P."/>
            <person name="Saw J.H."/>
        </authorList>
    </citation>
    <scope>NUCLEOTIDE SEQUENCE</scope>
    <source>
        <strain evidence="1">JCM 31412</strain>
    </source>
</reference>
<accession>A0ABY5LNQ8</accession>
<proteinExistence type="predicted"/>
<sequence>MTELTPNICKAKNQWLAQQVDVEYPTKESIEGRKIYLESVESAECFKIDPTQLPSGSYADDEIFLVDFHRLTVMFALLQSQRWQSKSEQELIVEFLTQIIYSEPCQLYIGFKNGEPSAAAMVTETGGELLISDIIVAANNSESEKRQFAASVIAKLPSDTDQFEAVYLEI</sequence>
<evidence type="ECO:0000313" key="1">
    <source>
        <dbReference type="EMBL" id="UUM32526.1"/>
    </source>
</evidence>
<organism evidence="1 2">
    <name type="scientific">Vibrio japonicus</name>
    <dbReference type="NCBI Taxonomy" id="1824638"/>
    <lineage>
        <taxon>Bacteria</taxon>
        <taxon>Pseudomonadati</taxon>
        <taxon>Pseudomonadota</taxon>
        <taxon>Gammaproteobacteria</taxon>
        <taxon>Vibrionales</taxon>
        <taxon>Vibrionaceae</taxon>
        <taxon>Vibrio</taxon>
    </lineage>
</organism>
<dbReference type="Proteomes" id="UP001058602">
    <property type="component" value="Chromosome 2"/>
</dbReference>